<organism evidence="2 3">
    <name type="scientific">Populus alba x Populus x berolinensis</name>
    <dbReference type="NCBI Taxonomy" id="444605"/>
    <lineage>
        <taxon>Eukaryota</taxon>
        <taxon>Viridiplantae</taxon>
        <taxon>Streptophyta</taxon>
        <taxon>Embryophyta</taxon>
        <taxon>Tracheophyta</taxon>
        <taxon>Spermatophyta</taxon>
        <taxon>Magnoliopsida</taxon>
        <taxon>eudicotyledons</taxon>
        <taxon>Gunneridae</taxon>
        <taxon>Pentapetalae</taxon>
        <taxon>rosids</taxon>
        <taxon>fabids</taxon>
        <taxon>Malpighiales</taxon>
        <taxon>Salicaceae</taxon>
        <taxon>Saliceae</taxon>
        <taxon>Populus</taxon>
    </lineage>
</organism>
<feature type="region of interest" description="Disordered" evidence="1">
    <location>
        <begin position="1"/>
        <end position="25"/>
    </location>
</feature>
<sequence length="25" mass="2837">MGHSDKQCRPLGPDNFEKPPPRNCL</sequence>
<dbReference type="EMBL" id="JAQIZT010000017">
    <property type="protein sequence ID" value="KAJ6960102.1"/>
    <property type="molecule type" value="Genomic_DNA"/>
</dbReference>
<evidence type="ECO:0000313" key="3">
    <source>
        <dbReference type="Proteomes" id="UP001164929"/>
    </source>
</evidence>
<comment type="caution">
    <text evidence="2">The sequence shown here is derived from an EMBL/GenBank/DDBJ whole genome shotgun (WGS) entry which is preliminary data.</text>
</comment>
<protein>
    <submittedName>
        <fullName evidence="2">Uncharacterized protein</fullName>
    </submittedName>
</protein>
<keyword evidence="3" id="KW-1185">Reference proteome</keyword>
<evidence type="ECO:0000313" key="2">
    <source>
        <dbReference type="EMBL" id="KAJ6960102.1"/>
    </source>
</evidence>
<proteinExistence type="predicted"/>
<name>A0AAD6PUJ5_9ROSI</name>
<feature type="compositionally biased region" description="Basic and acidic residues" evidence="1">
    <location>
        <begin position="15"/>
        <end position="25"/>
    </location>
</feature>
<gene>
    <name evidence="2" type="ORF">NC653_038215</name>
</gene>
<reference evidence="2" key="1">
    <citation type="journal article" date="2023" name="Mol. Ecol. Resour.">
        <title>Chromosome-level genome assembly of a triploid poplar Populus alba 'Berolinensis'.</title>
        <authorList>
            <person name="Chen S."/>
            <person name="Yu Y."/>
            <person name="Wang X."/>
            <person name="Wang S."/>
            <person name="Zhang T."/>
            <person name="Zhou Y."/>
            <person name="He R."/>
            <person name="Meng N."/>
            <person name="Wang Y."/>
            <person name="Liu W."/>
            <person name="Liu Z."/>
            <person name="Liu J."/>
            <person name="Guo Q."/>
            <person name="Huang H."/>
            <person name="Sederoff R.R."/>
            <person name="Wang G."/>
            <person name="Qu G."/>
            <person name="Chen S."/>
        </authorList>
    </citation>
    <scope>NUCLEOTIDE SEQUENCE</scope>
    <source>
        <strain evidence="2">SC-2020</strain>
    </source>
</reference>
<dbReference type="Proteomes" id="UP001164929">
    <property type="component" value="Chromosome 17"/>
</dbReference>
<evidence type="ECO:0000256" key="1">
    <source>
        <dbReference type="SAM" id="MobiDB-lite"/>
    </source>
</evidence>
<accession>A0AAD6PUJ5</accession>
<dbReference type="AlphaFoldDB" id="A0AAD6PUJ5"/>